<name>G9PD62_9ACTO</name>
<accession>G9PD62</accession>
<feature type="transmembrane region" description="Helical" evidence="1">
    <location>
        <begin position="32"/>
        <end position="51"/>
    </location>
</feature>
<sequence length="52" mass="6108">MANIATAQWMMVFSIIPLCFYNGKRGRGDKNFFYIFYPTHIYVLYIAASLLH</sequence>
<keyword evidence="1" id="KW-0812">Transmembrane</keyword>
<dbReference type="OrthoDB" id="81897at2"/>
<dbReference type="Proteomes" id="UP000003822">
    <property type="component" value="Unassembled WGS sequence"/>
</dbReference>
<keyword evidence="3" id="KW-1185">Reference proteome</keyword>
<keyword evidence="1" id="KW-1133">Transmembrane helix</keyword>
<evidence type="ECO:0008006" key="4">
    <source>
        <dbReference type="Google" id="ProtNLM"/>
    </source>
</evidence>
<feature type="transmembrane region" description="Helical" evidence="1">
    <location>
        <begin position="6"/>
        <end position="23"/>
    </location>
</feature>
<evidence type="ECO:0000313" key="2">
    <source>
        <dbReference type="EMBL" id="EHM89676.1"/>
    </source>
</evidence>
<comment type="caution">
    <text evidence="2">The sequence shown here is derived from an EMBL/GenBank/DDBJ whole genome shotgun (WGS) entry which is preliminary data.</text>
</comment>
<dbReference type="AlphaFoldDB" id="G9PD62"/>
<evidence type="ECO:0000313" key="3">
    <source>
        <dbReference type="Proteomes" id="UP000003822"/>
    </source>
</evidence>
<protein>
    <recommendedName>
        <fullName evidence="4">Conjugal transfer protein TraX</fullName>
    </recommendedName>
</protein>
<dbReference type="STRING" id="435830.HMPREF0045_00341"/>
<proteinExistence type="predicted"/>
<dbReference type="EMBL" id="ACRN01000001">
    <property type="protein sequence ID" value="EHM89676.1"/>
    <property type="molecule type" value="Genomic_DNA"/>
</dbReference>
<organism evidence="2 3">
    <name type="scientific">Actinomyces graevenitzii C83</name>
    <dbReference type="NCBI Taxonomy" id="435830"/>
    <lineage>
        <taxon>Bacteria</taxon>
        <taxon>Bacillati</taxon>
        <taxon>Actinomycetota</taxon>
        <taxon>Actinomycetes</taxon>
        <taxon>Actinomycetales</taxon>
        <taxon>Actinomycetaceae</taxon>
        <taxon>Actinomyces</taxon>
    </lineage>
</organism>
<reference evidence="2 3" key="1">
    <citation type="submission" date="2011-10" db="EMBL/GenBank/DDBJ databases">
        <title>The Genome Sequence of Actinomyces graevenitzii C83.</title>
        <authorList>
            <consortium name="The Broad Institute Genome Sequencing Platform"/>
            <consortium name="The Broad Institute Genome Sequencing Center for Infectious Disease"/>
            <person name="Earl A."/>
            <person name="Ward D."/>
            <person name="Feldgarden M."/>
            <person name="Gevers D."/>
            <person name="Sibley C.D."/>
            <person name="Field T.R."/>
            <person name="Grinwis M."/>
            <person name="Eshaghurshan C.S."/>
            <person name="Surette M.G."/>
            <person name="Young S.K."/>
            <person name="Zeng Q."/>
            <person name="Gargeya S."/>
            <person name="Fitzgerald M."/>
            <person name="Haas B."/>
            <person name="Abouelleil A."/>
            <person name="Alvarado L."/>
            <person name="Arachchi H.M."/>
            <person name="Berlin A."/>
            <person name="Brown A."/>
            <person name="Chapman S.B."/>
            <person name="Chen Z."/>
            <person name="Dunbar C."/>
            <person name="Freedman E."/>
            <person name="Gearin G."/>
            <person name="Goldberg J."/>
            <person name="Griggs A."/>
            <person name="Gujja S."/>
            <person name="Heiman D."/>
            <person name="Howarth C."/>
            <person name="Larson L."/>
            <person name="Lui A."/>
            <person name="MacDonald P.J.P."/>
            <person name="Montmayeur A."/>
            <person name="Murphy C."/>
            <person name="Neiman D."/>
            <person name="Pearson M."/>
            <person name="Priest M."/>
            <person name="Roberts A."/>
            <person name="Saif S."/>
            <person name="Shea T."/>
            <person name="Shenoy N."/>
            <person name="Sisk P."/>
            <person name="Stolte C."/>
            <person name="Sykes S."/>
            <person name="Wortman J."/>
            <person name="Nusbaum C."/>
            <person name="Birren B."/>
        </authorList>
    </citation>
    <scope>NUCLEOTIDE SEQUENCE [LARGE SCALE GENOMIC DNA]</scope>
    <source>
        <strain evidence="2 3">C83</strain>
    </source>
</reference>
<dbReference type="PATRIC" id="fig|435830.3.peg.332"/>
<evidence type="ECO:0000256" key="1">
    <source>
        <dbReference type="SAM" id="Phobius"/>
    </source>
</evidence>
<gene>
    <name evidence="2" type="ORF">HMPREF0045_00341</name>
</gene>
<dbReference type="HOGENOM" id="CLU_3075772_0_0_11"/>
<keyword evidence="1" id="KW-0472">Membrane</keyword>